<evidence type="ECO:0000256" key="5">
    <source>
        <dbReference type="SAM" id="Phobius"/>
    </source>
</evidence>
<feature type="transmembrane region" description="Helical" evidence="5">
    <location>
        <begin position="48"/>
        <end position="68"/>
    </location>
</feature>
<sequence>MDQQQLLRMFPDMEYDEMATLIKLGQSMSEQQQQTFLSVYSGKRKDKTLMLVLALIGFVFIAGIHRFVKGDIGLGILYVFTFGLCFIGTIVDLINIKKLTWDYNMKMAYESANMATAVFR</sequence>
<feature type="domain" description="TM2" evidence="6">
    <location>
        <begin position="44"/>
        <end position="94"/>
    </location>
</feature>
<dbReference type="EMBL" id="JAKWBL010000001">
    <property type="protein sequence ID" value="MCH5596995.1"/>
    <property type="molecule type" value="Genomic_DNA"/>
</dbReference>
<dbReference type="RefSeq" id="WP_240826406.1">
    <property type="nucleotide sequence ID" value="NZ_JAKWBL010000001.1"/>
</dbReference>
<keyword evidence="2 5" id="KW-0812">Transmembrane</keyword>
<dbReference type="InterPro" id="IPR007829">
    <property type="entry name" value="TM2"/>
</dbReference>
<evidence type="ECO:0000256" key="4">
    <source>
        <dbReference type="ARBA" id="ARBA00023136"/>
    </source>
</evidence>
<comment type="caution">
    <text evidence="7">The sequence shown here is derived from an EMBL/GenBank/DDBJ whole genome shotgun (WGS) entry which is preliminary data.</text>
</comment>
<dbReference type="Pfam" id="PF05154">
    <property type="entry name" value="TM2"/>
    <property type="match status" value="1"/>
</dbReference>
<organism evidence="7 8">
    <name type="scientific">Niabella ginsengisoli</name>
    <dbReference type="NCBI Taxonomy" id="522298"/>
    <lineage>
        <taxon>Bacteria</taxon>
        <taxon>Pseudomonadati</taxon>
        <taxon>Bacteroidota</taxon>
        <taxon>Chitinophagia</taxon>
        <taxon>Chitinophagales</taxon>
        <taxon>Chitinophagaceae</taxon>
        <taxon>Niabella</taxon>
    </lineage>
</organism>
<evidence type="ECO:0000256" key="2">
    <source>
        <dbReference type="ARBA" id="ARBA00022692"/>
    </source>
</evidence>
<keyword evidence="8" id="KW-1185">Reference proteome</keyword>
<protein>
    <submittedName>
        <fullName evidence="7">TM2 domain-containing protein</fullName>
    </submittedName>
</protein>
<gene>
    <name evidence="7" type="ORF">MKP09_03200</name>
</gene>
<evidence type="ECO:0000256" key="3">
    <source>
        <dbReference type="ARBA" id="ARBA00022989"/>
    </source>
</evidence>
<keyword evidence="3 5" id="KW-1133">Transmembrane helix</keyword>
<keyword evidence="4 5" id="KW-0472">Membrane</keyword>
<accession>A0ABS9SF79</accession>
<reference evidence="7 8" key="1">
    <citation type="submission" date="2022-02" db="EMBL/GenBank/DDBJ databases">
        <authorList>
            <person name="Min J."/>
        </authorList>
    </citation>
    <scope>NUCLEOTIDE SEQUENCE [LARGE SCALE GENOMIC DNA]</scope>
    <source>
        <strain evidence="7 8">GR10-1</strain>
    </source>
</reference>
<proteinExistence type="predicted"/>
<comment type="subcellular location">
    <subcellularLocation>
        <location evidence="1">Membrane</location>
        <topology evidence="1">Multi-pass membrane protein</topology>
    </subcellularLocation>
</comment>
<evidence type="ECO:0000256" key="1">
    <source>
        <dbReference type="ARBA" id="ARBA00004141"/>
    </source>
</evidence>
<name>A0ABS9SF79_9BACT</name>
<evidence type="ECO:0000313" key="8">
    <source>
        <dbReference type="Proteomes" id="UP001202248"/>
    </source>
</evidence>
<evidence type="ECO:0000313" key="7">
    <source>
        <dbReference type="EMBL" id="MCH5596995.1"/>
    </source>
</evidence>
<evidence type="ECO:0000259" key="6">
    <source>
        <dbReference type="Pfam" id="PF05154"/>
    </source>
</evidence>
<dbReference type="Proteomes" id="UP001202248">
    <property type="component" value="Unassembled WGS sequence"/>
</dbReference>
<feature type="transmembrane region" description="Helical" evidence="5">
    <location>
        <begin position="74"/>
        <end position="96"/>
    </location>
</feature>